<dbReference type="InterPro" id="IPR003593">
    <property type="entry name" value="AAA+_ATPase"/>
</dbReference>
<dbReference type="EC" id="2.7.4.25" evidence="8"/>
<dbReference type="GO" id="GO:0005524">
    <property type="term" value="F:ATP binding"/>
    <property type="evidence" value="ECO:0007669"/>
    <property type="project" value="UniProtKB-UniRule"/>
</dbReference>
<sequence>MDKTLLSIAIDGPAGAGKSTVAKKIAKKLNLEYIDTGAMYRAFTLKVLENGLDPKNENEVLSLLENTEIIFLNNHIYLDGKIVDEEIRNNSVSKNVSYVSSYSEVRKKMVELQQEMAKKNNVIMDGRDIGTVVLPNASYKFFITAQPEERGKRRYMELIEKGETDIILADIIDDINKRDKIDSTRKESPLRIPDDAIVIDSTNLTVDEVVDLIIELIKGVNKIVL</sequence>
<comment type="subcellular location">
    <subcellularLocation>
        <location evidence="8">Cytoplasm</location>
    </subcellularLocation>
</comment>
<dbReference type="AlphaFoldDB" id="A0A4Z0D2K8"/>
<dbReference type="Proteomes" id="UP000298381">
    <property type="component" value="Unassembled WGS sequence"/>
</dbReference>
<evidence type="ECO:0000256" key="1">
    <source>
        <dbReference type="ARBA" id="ARBA00009427"/>
    </source>
</evidence>
<evidence type="ECO:0000313" key="10">
    <source>
        <dbReference type="EMBL" id="TFZ39777.1"/>
    </source>
</evidence>
<dbReference type="CDD" id="cd02020">
    <property type="entry name" value="CMPK"/>
    <property type="match status" value="1"/>
</dbReference>
<dbReference type="GO" id="GO:0036430">
    <property type="term" value="F:CMP kinase activity"/>
    <property type="evidence" value="ECO:0007669"/>
    <property type="project" value="RHEA"/>
</dbReference>
<evidence type="ECO:0000256" key="7">
    <source>
        <dbReference type="ARBA" id="ARBA00048478"/>
    </source>
</evidence>
<comment type="catalytic activity">
    <reaction evidence="6 8">
        <text>dCMP + ATP = dCDP + ADP</text>
        <dbReference type="Rhea" id="RHEA:25094"/>
        <dbReference type="ChEBI" id="CHEBI:30616"/>
        <dbReference type="ChEBI" id="CHEBI:57566"/>
        <dbReference type="ChEBI" id="CHEBI:58593"/>
        <dbReference type="ChEBI" id="CHEBI:456216"/>
        <dbReference type="EC" id="2.7.4.25"/>
    </reaction>
</comment>
<keyword evidence="2 8" id="KW-0808">Transferase</keyword>
<gene>
    <name evidence="8" type="primary">cmk</name>
    <name evidence="10" type="ORF">E4100_07015</name>
</gene>
<keyword evidence="4 8" id="KW-0418">Kinase</keyword>
<feature type="domain" description="AAA+ ATPase" evidence="9">
    <location>
        <begin position="4"/>
        <end position="224"/>
    </location>
</feature>
<keyword evidence="3 8" id="KW-0547">Nucleotide-binding</keyword>
<proteinExistence type="inferred from homology"/>
<evidence type="ECO:0000256" key="8">
    <source>
        <dbReference type="HAMAP-Rule" id="MF_00238"/>
    </source>
</evidence>
<evidence type="ECO:0000256" key="6">
    <source>
        <dbReference type="ARBA" id="ARBA00047615"/>
    </source>
</evidence>
<dbReference type="PANTHER" id="PTHR21299">
    <property type="entry name" value="CYTIDYLATE KINASE/PANTOATE-BETA-ALANINE LIGASE"/>
    <property type="match status" value="1"/>
</dbReference>
<dbReference type="GO" id="GO:0005829">
    <property type="term" value="C:cytosol"/>
    <property type="evidence" value="ECO:0007669"/>
    <property type="project" value="TreeGrafter"/>
</dbReference>
<dbReference type="HAMAP" id="MF_00238">
    <property type="entry name" value="Cytidyl_kinase_type1"/>
    <property type="match status" value="1"/>
</dbReference>
<evidence type="ECO:0000259" key="9">
    <source>
        <dbReference type="SMART" id="SM00382"/>
    </source>
</evidence>
<comment type="similarity">
    <text evidence="1 8">Belongs to the cytidylate kinase family. Type 1 subfamily.</text>
</comment>
<dbReference type="PANTHER" id="PTHR21299:SF2">
    <property type="entry name" value="CYTIDYLATE KINASE"/>
    <property type="match status" value="1"/>
</dbReference>
<keyword evidence="5 8" id="KW-0067">ATP-binding</keyword>
<dbReference type="InterPro" id="IPR027417">
    <property type="entry name" value="P-loop_NTPase"/>
</dbReference>
<dbReference type="InterPro" id="IPR011994">
    <property type="entry name" value="Cytidylate_kinase_dom"/>
</dbReference>
<comment type="catalytic activity">
    <reaction evidence="7 8">
        <text>CMP + ATP = CDP + ADP</text>
        <dbReference type="Rhea" id="RHEA:11600"/>
        <dbReference type="ChEBI" id="CHEBI:30616"/>
        <dbReference type="ChEBI" id="CHEBI:58069"/>
        <dbReference type="ChEBI" id="CHEBI:60377"/>
        <dbReference type="ChEBI" id="CHEBI:456216"/>
        <dbReference type="EC" id="2.7.4.25"/>
    </reaction>
</comment>
<dbReference type="InterPro" id="IPR003136">
    <property type="entry name" value="Cytidylate_kin"/>
</dbReference>
<organism evidence="10 11">
    <name type="scientific">Soehngenia longivitae</name>
    <dbReference type="NCBI Taxonomy" id="2562294"/>
    <lineage>
        <taxon>Bacteria</taxon>
        <taxon>Bacillati</taxon>
        <taxon>Bacillota</taxon>
        <taxon>Tissierellia</taxon>
        <taxon>Tissierellales</taxon>
        <taxon>Tissierellaceae</taxon>
        <taxon>Soehngenia</taxon>
    </lineage>
</organism>
<dbReference type="GO" id="GO:0015949">
    <property type="term" value="P:nucleobase-containing small molecule interconversion"/>
    <property type="evidence" value="ECO:0007669"/>
    <property type="project" value="TreeGrafter"/>
</dbReference>
<accession>A0A4Z0D2K8</accession>
<dbReference type="Gene3D" id="3.40.50.300">
    <property type="entry name" value="P-loop containing nucleotide triphosphate hydrolases"/>
    <property type="match status" value="1"/>
</dbReference>
<feature type="binding site" evidence="8">
    <location>
        <begin position="12"/>
        <end position="20"/>
    </location>
    <ligand>
        <name>ATP</name>
        <dbReference type="ChEBI" id="CHEBI:30616"/>
    </ligand>
</feature>
<dbReference type="Pfam" id="PF02224">
    <property type="entry name" value="Cytidylate_kin"/>
    <property type="match status" value="1"/>
</dbReference>
<keyword evidence="8" id="KW-0963">Cytoplasm</keyword>
<dbReference type="OrthoDB" id="9807434at2"/>
<evidence type="ECO:0000256" key="4">
    <source>
        <dbReference type="ARBA" id="ARBA00022777"/>
    </source>
</evidence>
<dbReference type="SMART" id="SM00382">
    <property type="entry name" value="AAA"/>
    <property type="match status" value="1"/>
</dbReference>
<dbReference type="EMBL" id="SRIB01000009">
    <property type="protein sequence ID" value="TFZ39777.1"/>
    <property type="molecule type" value="Genomic_DNA"/>
</dbReference>
<comment type="caution">
    <text evidence="10">The sequence shown here is derived from an EMBL/GenBank/DDBJ whole genome shotgun (WGS) entry which is preliminary data.</text>
</comment>
<dbReference type="GO" id="GO:0036431">
    <property type="term" value="F:dCMP kinase activity"/>
    <property type="evidence" value="ECO:0007669"/>
    <property type="project" value="InterPro"/>
</dbReference>
<protein>
    <recommendedName>
        <fullName evidence="8">Cytidylate kinase</fullName>
        <shortName evidence="8">CK</shortName>
        <ecNumber evidence="8">2.7.4.25</ecNumber>
    </recommendedName>
    <alternativeName>
        <fullName evidence="8">Cytidine monophosphate kinase</fullName>
        <shortName evidence="8">CMP kinase</shortName>
    </alternativeName>
</protein>
<dbReference type="SUPFAM" id="SSF52540">
    <property type="entry name" value="P-loop containing nucleoside triphosphate hydrolases"/>
    <property type="match status" value="1"/>
</dbReference>
<evidence type="ECO:0000256" key="2">
    <source>
        <dbReference type="ARBA" id="ARBA00022679"/>
    </source>
</evidence>
<reference evidence="10 11" key="1">
    <citation type="submission" date="2019-03" db="EMBL/GenBank/DDBJ databases">
        <title>Draft genome sequence data and analysis of a Fermenting Bacterium, Soehngenia longevitae strain 1933PT, isolated from petroleum reservoir in Azerbaijan.</title>
        <authorList>
            <person name="Grouzdev D.S."/>
            <person name="Bidzhieva S.K."/>
            <person name="Sokolova D.S."/>
            <person name="Tourova T.P."/>
            <person name="Poltaraus A.B."/>
            <person name="Nazina T.N."/>
        </authorList>
    </citation>
    <scope>NUCLEOTIDE SEQUENCE [LARGE SCALE GENOMIC DNA]</scope>
    <source>
        <strain evidence="10 11">1933P</strain>
    </source>
</reference>
<evidence type="ECO:0000313" key="11">
    <source>
        <dbReference type="Proteomes" id="UP000298381"/>
    </source>
</evidence>
<dbReference type="RefSeq" id="WP_135271329.1">
    <property type="nucleotide sequence ID" value="NZ_SRIB01000009.1"/>
</dbReference>
<evidence type="ECO:0000256" key="5">
    <source>
        <dbReference type="ARBA" id="ARBA00022840"/>
    </source>
</evidence>
<evidence type="ECO:0000256" key="3">
    <source>
        <dbReference type="ARBA" id="ARBA00022741"/>
    </source>
</evidence>
<dbReference type="GO" id="GO:0006220">
    <property type="term" value="P:pyrimidine nucleotide metabolic process"/>
    <property type="evidence" value="ECO:0007669"/>
    <property type="project" value="UniProtKB-UniRule"/>
</dbReference>
<dbReference type="NCBIfam" id="TIGR00017">
    <property type="entry name" value="cmk"/>
    <property type="match status" value="1"/>
</dbReference>
<name>A0A4Z0D2K8_9FIRM</name>
<keyword evidence="11" id="KW-1185">Reference proteome</keyword>